<dbReference type="NCBIfam" id="NF002543">
    <property type="entry name" value="PRK02101.1-4"/>
    <property type="match status" value="1"/>
</dbReference>
<reference evidence="2 3" key="1">
    <citation type="submission" date="2020-08" db="EMBL/GenBank/DDBJ databases">
        <title>Genome public.</title>
        <authorList>
            <person name="Liu C."/>
            <person name="Sun Q."/>
        </authorList>
    </citation>
    <scope>NUCLEOTIDE SEQUENCE [LARGE SCALE GENOMIC DNA]</scope>
    <source>
        <strain evidence="2 3">BX1</strain>
    </source>
</reference>
<name>A0ABR7NMX3_9FIRM</name>
<dbReference type="EMBL" id="JACRTB010000019">
    <property type="protein sequence ID" value="MBC8576988.1"/>
    <property type="molecule type" value="Genomic_DNA"/>
</dbReference>
<dbReference type="InterPro" id="IPR005583">
    <property type="entry name" value="YaaA"/>
</dbReference>
<accession>A0ABR7NMX3</accession>
<evidence type="ECO:0000313" key="3">
    <source>
        <dbReference type="Proteomes" id="UP000658131"/>
    </source>
</evidence>
<sequence length="251" mass="28895">MRIIISPAKKMNEDDSLEPRSLPQYLEQADQLRMALCALSGPELQRLWNCNGQIAALNERRLRTMDLRRRLTPAVLAYDGIQYRHMAPGVFTDGEFRYIEEHLRILSGFYGMLRPFDGVAPYRLEMQAKLAGEGFGSLYEFWGGRLAAQLASETKVILNLASKEYSRAVAGWLPEGVRLITCVFGERKDGRILEKGIQCKMARGEMVRYLAEQRIRAPEGAKNFRRLRYRFSPELSGEDRFVFLRDPDRLL</sequence>
<dbReference type="PANTHER" id="PTHR30283:SF4">
    <property type="entry name" value="PEROXIDE STRESS RESISTANCE PROTEIN YAAA"/>
    <property type="match status" value="1"/>
</dbReference>
<dbReference type="Pfam" id="PF03883">
    <property type="entry name" value="H2O2_YaaD"/>
    <property type="match status" value="1"/>
</dbReference>
<comment type="similarity">
    <text evidence="1">Belongs to the UPF0246 family.</text>
</comment>
<dbReference type="HAMAP" id="MF_00652">
    <property type="entry name" value="UPF0246"/>
    <property type="match status" value="1"/>
</dbReference>
<proteinExistence type="inferred from homology"/>
<dbReference type="Proteomes" id="UP000658131">
    <property type="component" value="Unassembled WGS sequence"/>
</dbReference>
<dbReference type="RefSeq" id="WP_262400461.1">
    <property type="nucleotide sequence ID" value="NZ_JACRTB010000019.1"/>
</dbReference>
<evidence type="ECO:0000256" key="1">
    <source>
        <dbReference type="HAMAP-Rule" id="MF_00652"/>
    </source>
</evidence>
<gene>
    <name evidence="2" type="primary">yaaA</name>
    <name evidence="2" type="ORF">H8717_11300</name>
</gene>
<comment type="caution">
    <text evidence="2">The sequence shown here is derived from an EMBL/GenBank/DDBJ whole genome shotgun (WGS) entry which is preliminary data.</text>
</comment>
<dbReference type="PANTHER" id="PTHR30283">
    <property type="entry name" value="PEROXIDE STRESS RESPONSE PROTEIN YAAA"/>
    <property type="match status" value="1"/>
</dbReference>
<evidence type="ECO:0000313" key="2">
    <source>
        <dbReference type="EMBL" id="MBC8576988.1"/>
    </source>
</evidence>
<protein>
    <recommendedName>
        <fullName evidence="1">UPF0246 protein H8717_11300</fullName>
    </recommendedName>
</protein>
<organism evidence="2 3">
    <name type="scientific">Yanshouia hominis</name>
    <dbReference type="NCBI Taxonomy" id="2763673"/>
    <lineage>
        <taxon>Bacteria</taxon>
        <taxon>Bacillati</taxon>
        <taxon>Bacillota</taxon>
        <taxon>Clostridia</taxon>
        <taxon>Eubacteriales</taxon>
        <taxon>Oscillospiraceae</taxon>
        <taxon>Yanshouia</taxon>
    </lineage>
</organism>
<keyword evidence="3" id="KW-1185">Reference proteome</keyword>